<evidence type="ECO:0000313" key="3">
    <source>
        <dbReference type="Proteomes" id="UP000199236"/>
    </source>
</evidence>
<keyword evidence="2" id="KW-0282">Flagellum</keyword>
<feature type="region of interest" description="Disordered" evidence="1">
    <location>
        <begin position="1"/>
        <end position="22"/>
    </location>
</feature>
<dbReference type="Proteomes" id="UP000199236">
    <property type="component" value="Unassembled WGS sequence"/>
</dbReference>
<gene>
    <name evidence="2" type="ORF">SAMN04488056_110113</name>
</gene>
<sequence>MYNHSAARAYQDASSHAGSPREREAALLIKAAAKLQKTKSADTTPAQLDEALTFNRKIWTLFVGELMSEDHEMPKELRQNLVNLGIFTFNHTLRIMTDPKSATVDSLININRNIAEGLRADG</sequence>
<dbReference type="AlphaFoldDB" id="A0A1I5J089"/>
<dbReference type="NCBIfam" id="NF009435">
    <property type="entry name" value="PRK12794.1"/>
    <property type="match status" value="1"/>
</dbReference>
<reference evidence="2 3" key="1">
    <citation type="submission" date="2016-10" db="EMBL/GenBank/DDBJ databases">
        <authorList>
            <person name="de Groot N.N."/>
        </authorList>
    </citation>
    <scope>NUCLEOTIDE SEQUENCE [LARGE SCALE GENOMIC DNA]</scope>
    <source>
        <strain evidence="2 3">CGMCC 1.9157</strain>
    </source>
</reference>
<dbReference type="EMBL" id="FOVR01000010">
    <property type="protein sequence ID" value="SFO66187.1"/>
    <property type="molecule type" value="Genomic_DNA"/>
</dbReference>
<organism evidence="2 3">
    <name type="scientific">Cohaesibacter marisflavi</name>
    <dbReference type="NCBI Taxonomy" id="655353"/>
    <lineage>
        <taxon>Bacteria</taxon>
        <taxon>Pseudomonadati</taxon>
        <taxon>Pseudomonadota</taxon>
        <taxon>Alphaproteobacteria</taxon>
        <taxon>Hyphomicrobiales</taxon>
        <taxon>Cohaesibacteraceae</taxon>
    </lineage>
</organism>
<accession>A0A1I5J089</accession>
<keyword evidence="3" id="KW-1185">Reference proteome</keyword>
<proteinExistence type="predicted"/>
<evidence type="ECO:0000313" key="2">
    <source>
        <dbReference type="EMBL" id="SFO66187.1"/>
    </source>
</evidence>
<protein>
    <submittedName>
        <fullName evidence="2">Flagellar protein FlaF</fullName>
    </submittedName>
</protein>
<dbReference type="GO" id="GO:0044781">
    <property type="term" value="P:bacterial-type flagellum organization"/>
    <property type="evidence" value="ECO:0007669"/>
    <property type="project" value="InterPro"/>
</dbReference>
<dbReference type="OrthoDB" id="8563081at2"/>
<dbReference type="InterPro" id="IPR010845">
    <property type="entry name" value="FlaF"/>
</dbReference>
<dbReference type="RefSeq" id="WP_090074312.1">
    <property type="nucleotide sequence ID" value="NZ_FOVR01000010.1"/>
</dbReference>
<dbReference type="Pfam" id="PF07309">
    <property type="entry name" value="FlaF"/>
    <property type="match status" value="1"/>
</dbReference>
<name>A0A1I5J089_9HYPH</name>
<dbReference type="STRING" id="655353.SAMN04488056_110113"/>
<keyword evidence="2" id="KW-0969">Cilium</keyword>
<evidence type="ECO:0000256" key="1">
    <source>
        <dbReference type="SAM" id="MobiDB-lite"/>
    </source>
</evidence>
<keyword evidence="2" id="KW-0966">Cell projection</keyword>